<dbReference type="Gene3D" id="3.30.40.10">
    <property type="entry name" value="Zinc/RING finger domain, C3HC4 (zinc finger)"/>
    <property type="match status" value="1"/>
</dbReference>
<dbReference type="CDD" id="cd16464">
    <property type="entry name" value="RING-H2_Pirh2-like"/>
    <property type="match status" value="1"/>
</dbReference>
<dbReference type="Pfam" id="PF13639">
    <property type="entry name" value="zf-RING_2"/>
    <property type="match status" value="1"/>
</dbReference>
<feature type="domain" description="CHY-type" evidence="6">
    <location>
        <begin position="230"/>
        <end position="306"/>
    </location>
</feature>
<dbReference type="GO" id="GO:0061630">
    <property type="term" value="F:ubiquitin protein ligase activity"/>
    <property type="evidence" value="ECO:0007669"/>
    <property type="project" value="TreeGrafter"/>
</dbReference>
<accession>A0AA88A5Z7</accession>
<evidence type="ECO:0000259" key="7">
    <source>
        <dbReference type="PROSITE" id="PS51270"/>
    </source>
</evidence>
<evidence type="ECO:0000256" key="1">
    <source>
        <dbReference type="ARBA" id="ARBA00022723"/>
    </source>
</evidence>
<dbReference type="GO" id="GO:0005634">
    <property type="term" value="C:nucleus"/>
    <property type="evidence" value="ECO:0007669"/>
    <property type="project" value="TreeGrafter"/>
</dbReference>
<dbReference type="GO" id="GO:0008270">
    <property type="term" value="F:zinc ion binding"/>
    <property type="evidence" value="ECO:0007669"/>
    <property type="project" value="UniProtKB-KW"/>
</dbReference>
<dbReference type="InterPro" id="IPR037275">
    <property type="entry name" value="Znf_CTCHY_sf"/>
</dbReference>
<dbReference type="PROSITE" id="PS51270">
    <property type="entry name" value="ZF_CTCHY"/>
    <property type="match status" value="1"/>
</dbReference>
<evidence type="ECO:0000313" key="9">
    <source>
        <dbReference type="Proteomes" id="UP001187192"/>
    </source>
</evidence>
<dbReference type="EMBL" id="BTGU01000010">
    <property type="protein sequence ID" value="GMN39763.1"/>
    <property type="molecule type" value="Genomic_DNA"/>
</dbReference>
<protein>
    <submittedName>
        <fullName evidence="8">Uncharacterized protein</fullName>
    </submittedName>
</protein>
<sequence length="482" mass="55432">MQALGTCSGSGLAMSSEFPSVLFLLIETIQQCSIAPYSSGYRRFAVLTSMSSSLVLFSFPQVFETSKPQPRIVENIFEDQESDLWNLTYLNPGDLSINFDSSELGSLDDENLLVSIHKWMEIREELQMENTFDCVMYCFYHRFVSVEPNITGFGSGTSSRNQLFRRKPQCHAVFAWLDRCFMLDFQLVDMDHITHIESELMAEYTYPSNGGCIDKEASKDDKRTAESLEKGLMQYGCPHYRRRCHVRAPCCNEIFNCRHCHNEAKNNISVDQKHRHDIPRHEIKQVICSLCGTEQEVQQVCINCGVCMGKYFCETCKLFDDDISKMQYHCNGCGICRIGGRENFFHCYKCGCCYSILLKNSHPCVEGAMHHDCPVCFEFLFESRSDITVMPCGHTIHTNCLKEMREHYQYACPLCSKSVCDMSKVWEKYDMEIAATPMPEPYQNKLVWILCNDCGKTSEVPFHLVAQKCFNCRSYNTRQIRG</sequence>
<dbReference type="Proteomes" id="UP001187192">
    <property type="component" value="Unassembled WGS sequence"/>
</dbReference>
<dbReference type="SMART" id="SM00184">
    <property type="entry name" value="RING"/>
    <property type="match status" value="1"/>
</dbReference>
<dbReference type="GO" id="GO:0006511">
    <property type="term" value="P:ubiquitin-dependent protein catabolic process"/>
    <property type="evidence" value="ECO:0007669"/>
    <property type="project" value="TreeGrafter"/>
</dbReference>
<evidence type="ECO:0000259" key="5">
    <source>
        <dbReference type="PROSITE" id="PS50089"/>
    </source>
</evidence>
<name>A0AA88A5Z7_FICCA</name>
<dbReference type="Gene3D" id="2.20.28.10">
    <property type="match status" value="1"/>
</dbReference>
<dbReference type="GO" id="GO:0016567">
    <property type="term" value="P:protein ubiquitination"/>
    <property type="evidence" value="ECO:0007669"/>
    <property type="project" value="TreeGrafter"/>
</dbReference>
<keyword evidence="2 4" id="KW-0863">Zinc-finger</keyword>
<keyword evidence="9" id="KW-1185">Reference proteome</keyword>
<feature type="domain" description="RING-type" evidence="5">
    <location>
        <begin position="373"/>
        <end position="416"/>
    </location>
</feature>
<feature type="domain" description="CTCHY-type" evidence="7">
    <location>
        <begin position="308"/>
        <end position="372"/>
    </location>
</feature>
<dbReference type="InterPro" id="IPR008913">
    <property type="entry name" value="Znf_CHY"/>
</dbReference>
<dbReference type="SUPFAM" id="SSF161245">
    <property type="entry name" value="Zinc hairpin stack"/>
    <property type="match status" value="1"/>
</dbReference>
<dbReference type="SUPFAM" id="SSF57850">
    <property type="entry name" value="RING/U-box"/>
    <property type="match status" value="1"/>
</dbReference>
<dbReference type="InterPro" id="IPR039512">
    <property type="entry name" value="RCHY1_zinc-ribbon"/>
</dbReference>
<evidence type="ECO:0000256" key="3">
    <source>
        <dbReference type="ARBA" id="ARBA00022833"/>
    </source>
</evidence>
<keyword evidence="1" id="KW-0479">Metal-binding</keyword>
<dbReference type="AlphaFoldDB" id="A0AA88A5Z7"/>
<proteinExistence type="predicted"/>
<dbReference type="Pfam" id="PF14599">
    <property type="entry name" value="zinc_ribbon_6"/>
    <property type="match status" value="1"/>
</dbReference>
<dbReference type="SUPFAM" id="SSF161219">
    <property type="entry name" value="CHY zinc finger-like"/>
    <property type="match status" value="1"/>
</dbReference>
<dbReference type="PROSITE" id="PS50089">
    <property type="entry name" value="ZF_RING_2"/>
    <property type="match status" value="1"/>
</dbReference>
<reference evidence="8" key="1">
    <citation type="submission" date="2023-07" db="EMBL/GenBank/DDBJ databases">
        <title>draft genome sequence of fig (Ficus carica).</title>
        <authorList>
            <person name="Takahashi T."/>
            <person name="Nishimura K."/>
        </authorList>
    </citation>
    <scope>NUCLEOTIDE SEQUENCE</scope>
</reference>
<dbReference type="InterPro" id="IPR001841">
    <property type="entry name" value="Znf_RING"/>
</dbReference>
<dbReference type="Pfam" id="PF05495">
    <property type="entry name" value="zf-CHY"/>
    <property type="match status" value="1"/>
</dbReference>
<dbReference type="PANTHER" id="PTHR21319:SF53">
    <property type="entry name" value="RING FINGER AND CHY ZINC FINGER DOMAIN-CONTAINING PROTEIN 1"/>
    <property type="match status" value="1"/>
</dbReference>
<dbReference type="PROSITE" id="PS51266">
    <property type="entry name" value="ZF_CHY"/>
    <property type="match status" value="1"/>
</dbReference>
<gene>
    <name evidence="8" type="ORF">TIFTF001_008984</name>
</gene>
<evidence type="ECO:0000256" key="4">
    <source>
        <dbReference type="PROSITE-ProRule" id="PRU00601"/>
    </source>
</evidence>
<organism evidence="8 9">
    <name type="scientific">Ficus carica</name>
    <name type="common">Common fig</name>
    <dbReference type="NCBI Taxonomy" id="3494"/>
    <lineage>
        <taxon>Eukaryota</taxon>
        <taxon>Viridiplantae</taxon>
        <taxon>Streptophyta</taxon>
        <taxon>Embryophyta</taxon>
        <taxon>Tracheophyta</taxon>
        <taxon>Spermatophyta</taxon>
        <taxon>Magnoliopsida</taxon>
        <taxon>eudicotyledons</taxon>
        <taxon>Gunneridae</taxon>
        <taxon>Pentapetalae</taxon>
        <taxon>rosids</taxon>
        <taxon>fabids</taxon>
        <taxon>Rosales</taxon>
        <taxon>Moraceae</taxon>
        <taxon>Ficeae</taxon>
        <taxon>Ficus</taxon>
    </lineage>
</organism>
<comment type="caution">
    <text evidence="8">The sequence shown here is derived from an EMBL/GenBank/DDBJ whole genome shotgun (WGS) entry which is preliminary data.</text>
</comment>
<dbReference type="InterPro" id="IPR013083">
    <property type="entry name" value="Znf_RING/FYVE/PHD"/>
</dbReference>
<dbReference type="InterPro" id="IPR037274">
    <property type="entry name" value="Znf_CHY_sf"/>
</dbReference>
<dbReference type="InterPro" id="IPR017921">
    <property type="entry name" value="Znf_CTCHY"/>
</dbReference>
<evidence type="ECO:0000259" key="6">
    <source>
        <dbReference type="PROSITE" id="PS51266"/>
    </source>
</evidence>
<evidence type="ECO:0000256" key="2">
    <source>
        <dbReference type="ARBA" id="ARBA00022771"/>
    </source>
</evidence>
<keyword evidence="3" id="KW-0862">Zinc</keyword>
<evidence type="ECO:0000313" key="8">
    <source>
        <dbReference type="EMBL" id="GMN39763.1"/>
    </source>
</evidence>
<dbReference type="PANTHER" id="PTHR21319">
    <property type="entry name" value="RING FINGER AND CHY ZINC FINGER DOMAIN-CONTAINING PROTEIN 1"/>
    <property type="match status" value="1"/>
</dbReference>